<dbReference type="EMBL" id="LBIA02000001">
    <property type="protein sequence ID" value="TKT70708.1"/>
    <property type="molecule type" value="Genomic_DNA"/>
</dbReference>
<dbReference type="InterPro" id="IPR012495">
    <property type="entry name" value="TadE-like_dom"/>
</dbReference>
<keyword evidence="1" id="KW-1133">Transmembrane helix</keyword>
<comment type="caution">
    <text evidence="3">The sequence shown here is derived from an EMBL/GenBank/DDBJ whole genome shotgun (WGS) entry which is preliminary data.</text>
</comment>
<dbReference type="AlphaFoldDB" id="A0A4U6BNY7"/>
<keyword evidence="1" id="KW-0812">Transmembrane</keyword>
<name>A0A4U6BNY7_9BRAD</name>
<sequence length="189" mass="20456">MRPPATSLNALNKALRRFRRNRRGSAAVEFAFIAPLFFALLFAIMETALMFFASQILETGTHDSARLLLTHQAQDAKMTQAQFSADLCNRVKFLFTCDDSLASPLIISVKAYAPGVAIPAADLAPPIVAGSLTATPAYQLSKPGDTVLVRAFYKWPLFVTGLGYDIANLVSGSTKMRLVAATAAFRVEP</sequence>
<feature type="domain" description="TadE-like" evidence="2">
    <location>
        <begin position="24"/>
        <end position="66"/>
    </location>
</feature>
<protein>
    <submittedName>
        <fullName evidence="3">Pilus assembly protein</fullName>
    </submittedName>
</protein>
<keyword evidence="4" id="KW-1185">Reference proteome</keyword>
<dbReference type="OrthoDB" id="7349713at2"/>
<gene>
    <name evidence="3" type="ORF">YH63_004375</name>
</gene>
<evidence type="ECO:0000256" key="1">
    <source>
        <dbReference type="SAM" id="Phobius"/>
    </source>
</evidence>
<feature type="transmembrane region" description="Helical" evidence="1">
    <location>
        <begin position="26"/>
        <end position="52"/>
    </location>
</feature>
<evidence type="ECO:0000313" key="4">
    <source>
        <dbReference type="Proteomes" id="UP000034832"/>
    </source>
</evidence>
<dbReference type="Pfam" id="PF07811">
    <property type="entry name" value="TadE"/>
    <property type="match status" value="1"/>
</dbReference>
<organism evidence="3 4">
    <name type="scientific">Afipia massiliensis</name>
    <dbReference type="NCBI Taxonomy" id="211460"/>
    <lineage>
        <taxon>Bacteria</taxon>
        <taxon>Pseudomonadati</taxon>
        <taxon>Pseudomonadota</taxon>
        <taxon>Alphaproteobacteria</taxon>
        <taxon>Hyphomicrobiales</taxon>
        <taxon>Nitrobacteraceae</taxon>
        <taxon>Afipia</taxon>
    </lineage>
</organism>
<dbReference type="STRING" id="211460.YH63_14510"/>
<keyword evidence="1" id="KW-0472">Membrane</keyword>
<reference evidence="3" key="1">
    <citation type="submission" date="2019-04" db="EMBL/GenBank/DDBJ databases">
        <title>Whole genome sequencing of cave bacteria.</title>
        <authorList>
            <person name="Gan H.M."/>
            <person name="Barton H."/>
            <person name="Savka M.A."/>
        </authorList>
    </citation>
    <scope>NUCLEOTIDE SEQUENCE [LARGE SCALE GENOMIC DNA]</scope>
    <source>
        <strain evidence="3">LC387</strain>
    </source>
</reference>
<evidence type="ECO:0000259" key="2">
    <source>
        <dbReference type="Pfam" id="PF07811"/>
    </source>
</evidence>
<evidence type="ECO:0000313" key="3">
    <source>
        <dbReference type="EMBL" id="TKT70708.1"/>
    </source>
</evidence>
<accession>A0A4U6BNY7</accession>
<dbReference type="Proteomes" id="UP000034832">
    <property type="component" value="Unassembled WGS sequence"/>
</dbReference>
<proteinExistence type="predicted"/>
<dbReference type="RefSeq" id="WP_046828663.1">
    <property type="nucleotide sequence ID" value="NZ_LBIA02000001.1"/>
</dbReference>